<dbReference type="InterPro" id="IPR009056">
    <property type="entry name" value="Cyt_c-like_dom"/>
</dbReference>
<feature type="chain" id="PRO_5012392591" evidence="5">
    <location>
        <begin position="32"/>
        <end position="532"/>
    </location>
</feature>
<evidence type="ECO:0000313" key="8">
    <source>
        <dbReference type="Proteomes" id="UP000191418"/>
    </source>
</evidence>
<dbReference type="AlphaFoldDB" id="A0A1V4T5A8"/>
<dbReference type="Pfam" id="PF09100">
    <property type="entry name" value="Qn_am_d_aIV"/>
    <property type="match status" value="1"/>
</dbReference>
<dbReference type="GO" id="GO:0046872">
    <property type="term" value="F:metal ion binding"/>
    <property type="evidence" value="ECO:0007669"/>
    <property type="project" value="UniProtKB-KW"/>
</dbReference>
<keyword evidence="3 4" id="KW-0408">Iron</keyword>
<name>A0A1V4T5A8_9GAMM</name>
<dbReference type="STRING" id="64969.SAMN02745127_01334"/>
<dbReference type="Pfam" id="PF09099">
    <property type="entry name" value="Qn_am_d_aIII"/>
    <property type="match status" value="1"/>
</dbReference>
<keyword evidence="2 4" id="KW-0479">Metal-binding</keyword>
<keyword evidence="1 4" id="KW-0349">Heme</keyword>
<accession>A0A1V4T5A8</accession>
<evidence type="ECO:0000256" key="4">
    <source>
        <dbReference type="PROSITE-ProRule" id="PRU00433"/>
    </source>
</evidence>
<dbReference type="GO" id="GO:0009055">
    <property type="term" value="F:electron transfer activity"/>
    <property type="evidence" value="ECO:0007669"/>
    <property type="project" value="InterPro"/>
</dbReference>
<evidence type="ECO:0000256" key="5">
    <source>
        <dbReference type="SAM" id="SignalP"/>
    </source>
</evidence>
<dbReference type="RefSeq" id="WP_078744954.1">
    <property type="nucleotide sequence ID" value="NZ_FUXG01000007.1"/>
</dbReference>
<organism evidence="7 8">
    <name type="scientific">Oceanospirillum multiglobuliferum</name>
    <dbReference type="NCBI Taxonomy" id="64969"/>
    <lineage>
        <taxon>Bacteria</taxon>
        <taxon>Pseudomonadati</taxon>
        <taxon>Pseudomonadota</taxon>
        <taxon>Gammaproteobacteria</taxon>
        <taxon>Oceanospirillales</taxon>
        <taxon>Oceanospirillaceae</taxon>
        <taxon>Oceanospirillum</taxon>
    </lineage>
</organism>
<dbReference type="Gene3D" id="2.40.128.120">
    <property type="entry name" value="Quinohemoprotein amine dehydrogenase alpha subunit, domain 2"/>
    <property type="match status" value="1"/>
</dbReference>
<dbReference type="InterPro" id="IPR015184">
    <property type="entry name" value="QH-AmDH_asu_dom_IV"/>
</dbReference>
<dbReference type="NCBIfam" id="TIGR03908">
    <property type="entry name" value="QH_alpha"/>
    <property type="match status" value="1"/>
</dbReference>
<dbReference type="SUPFAM" id="SSF46626">
    <property type="entry name" value="Cytochrome c"/>
    <property type="match status" value="2"/>
</dbReference>
<dbReference type="EMBL" id="MTSM01000013">
    <property type="protein sequence ID" value="OPX55114.1"/>
    <property type="molecule type" value="Genomic_DNA"/>
</dbReference>
<evidence type="ECO:0000256" key="2">
    <source>
        <dbReference type="ARBA" id="ARBA00022723"/>
    </source>
</evidence>
<dbReference type="InterPro" id="IPR015183">
    <property type="entry name" value="QH-AmDH_asu_dom_III"/>
</dbReference>
<feature type="signal peptide" evidence="5">
    <location>
        <begin position="1"/>
        <end position="31"/>
    </location>
</feature>
<protein>
    <submittedName>
        <fullName evidence="7">Quinohemoprotein amine dehydrogenase subunit alpha</fullName>
    </submittedName>
</protein>
<dbReference type="Gene3D" id="1.10.760.10">
    <property type="entry name" value="Cytochrome c-like domain"/>
    <property type="match status" value="1"/>
</dbReference>
<dbReference type="InterPro" id="IPR036909">
    <property type="entry name" value="Cyt_c-like_dom_sf"/>
</dbReference>
<dbReference type="InterPro" id="IPR009111">
    <property type="entry name" value="QH-AmDH_asu_dom2"/>
</dbReference>
<proteinExistence type="predicted"/>
<dbReference type="SUPFAM" id="SSF69298">
    <property type="entry name" value="Quinohemoprotein amine dehydrogenase A chain, domain 3"/>
    <property type="match status" value="1"/>
</dbReference>
<dbReference type="InterPro" id="IPR014756">
    <property type="entry name" value="Ig_E-set"/>
</dbReference>
<dbReference type="Pfam" id="PF09098">
    <property type="entry name" value="Dehyd-heme_bind"/>
    <property type="match status" value="1"/>
</dbReference>
<dbReference type="InterPro" id="IPR015182">
    <property type="entry name" value="QH-AmDH_asu_heme-bd_dom"/>
</dbReference>
<dbReference type="InterPro" id="IPR036718">
    <property type="entry name" value="H-AmDH_asu_dom2_sf"/>
</dbReference>
<dbReference type="GO" id="GO:0020037">
    <property type="term" value="F:heme binding"/>
    <property type="evidence" value="ECO:0007669"/>
    <property type="project" value="InterPro"/>
</dbReference>
<keyword evidence="8" id="KW-1185">Reference proteome</keyword>
<dbReference type="SUPFAM" id="SSF81296">
    <property type="entry name" value="E set domains"/>
    <property type="match status" value="2"/>
</dbReference>
<feature type="domain" description="Cytochrome c" evidence="6">
    <location>
        <begin position="29"/>
        <end position="162"/>
    </location>
</feature>
<reference evidence="7 8" key="1">
    <citation type="submission" date="2017-01" db="EMBL/GenBank/DDBJ databases">
        <title>Genome Sequencing of a Marine Spirillum, Oceanospirillum multiglobuliferum ATCC 33336, from Japan.</title>
        <authorList>
            <person name="Carney J.G."/>
            <person name="Trachtenberg A.M."/>
            <person name="Rheaume B.A."/>
            <person name="Linnane J.D."/>
            <person name="Pitts N.L."/>
            <person name="Mykles D.L."/>
            <person name="Maclea K.S."/>
        </authorList>
    </citation>
    <scope>NUCLEOTIDE SEQUENCE [LARGE SCALE GENOMIC DNA]</scope>
    <source>
        <strain evidence="7 8">ATCC 33336</strain>
    </source>
</reference>
<dbReference type="Proteomes" id="UP000191418">
    <property type="component" value="Unassembled WGS sequence"/>
</dbReference>
<evidence type="ECO:0000256" key="1">
    <source>
        <dbReference type="ARBA" id="ARBA00022617"/>
    </source>
</evidence>
<dbReference type="InterPro" id="IPR023887">
    <property type="entry name" value="QH-AmDH_asu"/>
</dbReference>
<dbReference type="InterPro" id="IPR013783">
    <property type="entry name" value="Ig-like_fold"/>
</dbReference>
<dbReference type="Pfam" id="PF14930">
    <property type="entry name" value="Qn_am_d_aII"/>
    <property type="match status" value="1"/>
</dbReference>
<evidence type="ECO:0000256" key="3">
    <source>
        <dbReference type="ARBA" id="ARBA00023004"/>
    </source>
</evidence>
<comment type="caution">
    <text evidence="7">The sequence shown here is derived from an EMBL/GenBank/DDBJ whole genome shotgun (WGS) entry which is preliminary data.</text>
</comment>
<sequence length="532" mass="57999">MALKKKNNMTRALLSTGALAFMGMATSSAQAASGESIIKDRCLICHTETGDAAAPFSRISQQRKTPEGWLMTISRMQQQRGLVISPDEKRELVKYLADKQGLAPSETENLRYVLEKEPNVVESFEPLLQETCVRCHSGARIALQRRTEDEWKWLVHFHMGQQPTAELHAGARDRAWFDIALNQVAPYLGQKFNFDTDAWQQWQAQAKQPLSGRWAVHGFLPEKGNFDATMQVTMQSKDHYQISLEGNYADGSPLAGQGKAVVYTGYEWRGTVTVGGVQMRQVFAASADGQSLVGRMYPNEDDVMGGQIKAVKKTAITAITPSYIKQGEQALLTVSGYQLNGKVNLGSGLKLLEVVSKNDNRWVLKVQASPKASVGTRHIKIGNTSASEPLAVYDQLARVEITPNDSIARVGGGGGKIPKQKSVYRAVGYAAGADGKVGTLDDLRLGYMTANWSLKPFDETAVHDNDIQYAGQIDARGIFTPGDAGPNPARKMSTNNVGNLGVVGTVQEDGKSISGESHLLVTVQKFVRAVIE</sequence>
<evidence type="ECO:0000259" key="6">
    <source>
        <dbReference type="PROSITE" id="PS51007"/>
    </source>
</evidence>
<dbReference type="OrthoDB" id="5345472at2"/>
<dbReference type="Gene3D" id="2.60.40.10">
    <property type="entry name" value="Immunoglobulins"/>
    <property type="match status" value="2"/>
</dbReference>
<dbReference type="PROSITE" id="PS51007">
    <property type="entry name" value="CYTC"/>
    <property type="match status" value="1"/>
</dbReference>
<gene>
    <name evidence="7" type="ORF">BTE48_10830</name>
</gene>
<keyword evidence="5" id="KW-0732">Signal</keyword>
<evidence type="ECO:0000313" key="7">
    <source>
        <dbReference type="EMBL" id="OPX55114.1"/>
    </source>
</evidence>